<dbReference type="Gene3D" id="6.20.330.10">
    <property type="match status" value="1"/>
</dbReference>
<evidence type="ECO:0000313" key="7">
    <source>
        <dbReference type="EMBL" id="SHN49831.1"/>
    </source>
</evidence>
<dbReference type="RefSeq" id="WP_072695544.1">
    <property type="nucleotide sequence ID" value="NZ_FRDI01000002.1"/>
</dbReference>
<keyword evidence="8" id="KW-1185">Reference proteome</keyword>
<dbReference type="InterPro" id="IPR002142">
    <property type="entry name" value="Peptidase_S49"/>
</dbReference>
<dbReference type="PANTHER" id="PTHR42987">
    <property type="entry name" value="PEPTIDASE S49"/>
    <property type="match status" value="1"/>
</dbReference>
<dbReference type="CDD" id="cd07023">
    <property type="entry name" value="S49_Sppa_N_C"/>
    <property type="match status" value="1"/>
</dbReference>
<dbReference type="GO" id="GO:0008236">
    <property type="term" value="F:serine-type peptidase activity"/>
    <property type="evidence" value="ECO:0007669"/>
    <property type="project" value="UniProtKB-KW"/>
</dbReference>
<evidence type="ECO:0000259" key="6">
    <source>
        <dbReference type="Pfam" id="PF01343"/>
    </source>
</evidence>
<accession>A0A1M7RU93</accession>
<dbReference type="Gene3D" id="3.90.226.10">
    <property type="entry name" value="2-enoyl-CoA Hydratase, Chain A, domain 1"/>
    <property type="match status" value="1"/>
</dbReference>
<dbReference type="NCBIfam" id="TIGR00706">
    <property type="entry name" value="SppA_dom"/>
    <property type="match status" value="1"/>
</dbReference>
<dbReference type="OrthoDB" id="9764363at2"/>
<organism evidence="7 8">
    <name type="scientific">Desulfovibrio litoralis DSM 11393</name>
    <dbReference type="NCBI Taxonomy" id="1121455"/>
    <lineage>
        <taxon>Bacteria</taxon>
        <taxon>Pseudomonadati</taxon>
        <taxon>Thermodesulfobacteriota</taxon>
        <taxon>Desulfovibrionia</taxon>
        <taxon>Desulfovibrionales</taxon>
        <taxon>Desulfovibrionaceae</taxon>
        <taxon>Desulfovibrio</taxon>
    </lineage>
</organism>
<dbReference type="SUPFAM" id="SSF52096">
    <property type="entry name" value="ClpP/crotonase"/>
    <property type="match status" value="1"/>
</dbReference>
<dbReference type="EMBL" id="FRDI01000002">
    <property type="protein sequence ID" value="SHN49831.1"/>
    <property type="molecule type" value="Genomic_DNA"/>
</dbReference>
<gene>
    <name evidence="7" type="ORF">SAMN02745728_00175</name>
</gene>
<dbReference type="PANTHER" id="PTHR42987:SF4">
    <property type="entry name" value="PROTEASE SOHB-RELATED"/>
    <property type="match status" value="1"/>
</dbReference>
<evidence type="ECO:0000256" key="1">
    <source>
        <dbReference type="ARBA" id="ARBA00008683"/>
    </source>
</evidence>
<keyword evidence="2" id="KW-0645">Protease</keyword>
<dbReference type="InterPro" id="IPR047272">
    <property type="entry name" value="S49_SppA_C"/>
</dbReference>
<dbReference type="STRING" id="1121455.SAMN02745728_00175"/>
<keyword evidence="4" id="KW-0720">Serine protease</keyword>
<proteinExistence type="inferred from homology"/>
<dbReference type="Proteomes" id="UP000186469">
    <property type="component" value="Unassembled WGS sequence"/>
</dbReference>
<dbReference type="InterPro" id="IPR029045">
    <property type="entry name" value="ClpP/crotonase-like_dom_sf"/>
</dbReference>
<evidence type="ECO:0000256" key="3">
    <source>
        <dbReference type="ARBA" id="ARBA00022801"/>
    </source>
</evidence>
<dbReference type="InterPro" id="IPR004635">
    <property type="entry name" value="Pept_S49_SppA"/>
</dbReference>
<keyword evidence="5" id="KW-0472">Membrane</keyword>
<feature type="domain" description="Peptidase S49" evidence="6">
    <location>
        <begin position="110"/>
        <end position="258"/>
    </location>
</feature>
<keyword evidence="5" id="KW-1133">Transmembrane helix</keyword>
<feature type="transmembrane region" description="Helical" evidence="5">
    <location>
        <begin position="20"/>
        <end position="38"/>
    </location>
</feature>
<dbReference type="GO" id="GO:0006508">
    <property type="term" value="P:proteolysis"/>
    <property type="evidence" value="ECO:0007669"/>
    <property type="project" value="UniProtKB-KW"/>
</dbReference>
<evidence type="ECO:0000313" key="8">
    <source>
        <dbReference type="Proteomes" id="UP000186469"/>
    </source>
</evidence>
<dbReference type="Pfam" id="PF01343">
    <property type="entry name" value="Peptidase_S49"/>
    <property type="match status" value="1"/>
</dbReference>
<evidence type="ECO:0000256" key="4">
    <source>
        <dbReference type="ARBA" id="ARBA00022825"/>
    </source>
</evidence>
<dbReference type="AlphaFoldDB" id="A0A1M7RU93"/>
<keyword evidence="3" id="KW-0378">Hydrolase</keyword>
<reference evidence="7 8" key="1">
    <citation type="submission" date="2016-12" db="EMBL/GenBank/DDBJ databases">
        <authorList>
            <person name="Song W.-J."/>
            <person name="Kurnit D.M."/>
        </authorList>
    </citation>
    <scope>NUCLEOTIDE SEQUENCE [LARGE SCALE GENOMIC DNA]</scope>
    <source>
        <strain evidence="7 8">DSM 11393</strain>
    </source>
</reference>
<evidence type="ECO:0000256" key="5">
    <source>
        <dbReference type="SAM" id="Phobius"/>
    </source>
</evidence>
<keyword evidence="5" id="KW-0812">Transmembrane</keyword>
<evidence type="ECO:0000256" key="2">
    <source>
        <dbReference type="ARBA" id="ARBA00022670"/>
    </source>
</evidence>
<name>A0A1M7RU93_9BACT</name>
<comment type="similarity">
    <text evidence="1">Belongs to the peptidase S49 family.</text>
</comment>
<protein>
    <submittedName>
        <fullName evidence="7">Signal peptide peptidase A. Serine peptidase. MEROPS family S49</fullName>
    </submittedName>
</protein>
<sequence>MNDTYYTTSKQLPSFKERHPFIFWVAVLLTVLSLFNILKSFAGKIKSGSSFENTFAVIRIDGMILEADKTLAWIETIRKDQNIKAVILRIDSPGGGVGASEEIYTALARLNETKPVIASMGSIAASGGLFVAMGARKIVANQTTLTGSIGVKMEIPNLEGAMNFLGIRSQVLVTGELKDAGSMYRPMTEQEKEYLMNIMKDMNNRFIEVIGTSRKLAKEKVVAIADGRAITGNEAKKLGLIDELGDFNTAVDLAKKITGLEDSEIELKEEPEKEVGFLKTLLTSYLGIKIQSPHSVSYNFYY</sequence>